<reference evidence="3 4" key="1">
    <citation type="submission" date="2020-10" db="EMBL/GenBank/DDBJ databases">
        <authorList>
            <person name="Sedaghatjoo S."/>
        </authorList>
    </citation>
    <scope>NUCLEOTIDE SEQUENCE [LARGE SCALE GENOMIC DNA]</scope>
    <source>
        <strain evidence="3 4">LLFL</strain>
    </source>
</reference>
<keyword evidence="2" id="KW-0732">Signal</keyword>
<sequence>MKLLVCITLALSTAASSTALYAGNGSNLCQLFEHAGLINLDVLGCGRVLSRAPRHGDSKEKACSALRTAGLSNLDLIGCTIKDEQIVPPSARGWDGEDRHHMPPEQPEGSHPALKEPCDEPVHPPHSKQPSFPKYTPSDPPTTHTPPSTKQPPAKHLPVEGPGPVLKGPSDKPVQPPCSTKELCKVMQEGLINIEVLGCSRVGGGGHWHRGLLPTPAPHPKPSSPHNDDTKVCKREVCTILQKAGLVNVDILGCGRIF</sequence>
<feature type="chain" id="PRO_5041152876" description="Hydrophobin" evidence="2">
    <location>
        <begin position="20"/>
        <end position="258"/>
    </location>
</feature>
<dbReference type="OrthoDB" id="3361121at2759"/>
<evidence type="ECO:0008006" key="5">
    <source>
        <dbReference type="Google" id="ProtNLM"/>
    </source>
</evidence>
<dbReference type="Proteomes" id="UP000836404">
    <property type="component" value="Unassembled WGS sequence"/>
</dbReference>
<comment type="caution">
    <text evidence="3">The sequence shown here is derived from an EMBL/GenBank/DDBJ whole genome shotgun (WGS) entry which is preliminary data.</text>
</comment>
<name>A0A9N8Q510_9BASI</name>
<evidence type="ECO:0000256" key="2">
    <source>
        <dbReference type="SAM" id="SignalP"/>
    </source>
</evidence>
<dbReference type="AlphaFoldDB" id="A0A9N8Q510"/>
<evidence type="ECO:0000256" key="1">
    <source>
        <dbReference type="SAM" id="MobiDB-lite"/>
    </source>
</evidence>
<keyword evidence="4" id="KW-1185">Reference proteome</keyword>
<accession>A0A9N8Q510</accession>
<feature type="compositionally biased region" description="Basic and acidic residues" evidence="1">
    <location>
        <begin position="113"/>
        <end position="123"/>
    </location>
</feature>
<proteinExistence type="predicted"/>
<feature type="signal peptide" evidence="2">
    <location>
        <begin position="1"/>
        <end position="19"/>
    </location>
</feature>
<dbReference type="EMBL" id="CAJHJF010006421">
    <property type="protein sequence ID" value="CAD6956445.1"/>
    <property type="molecule type" value="Genomic_DNA"/>
</dbReference>
<protein>
    <recommendedName>
        <fullName evidence="5">Hydrophobin</fullName>
    </recommendedName>
</protein>
<feature type="compositionally biased region" description="Basic and acidic residues" evidence="1">
    <location>
        <begin position="94"/>
        <end position="103"/>
    </location>
</feature>
<evidence type="ECO:0000313" key="3">
    <source>
        <dbReference type="EMBL" id="CAD6956445.1"/>
    </source>
</evidence>
<gene>
    <name evidence="3" type="ORF">JKILLFL_G8354</name>
</gene>
<feature type="region of interest" description="Disordered" evidence="1">
    <location>
        <begin position="88"/>
        <end position="177"/>
    </location>
</feature>
<organism evidence="3 4">
    <name type="scientific">Tilletia laevis</name>
    <dbReference type="NCBI Taxonomy" id="157183"/>
    <lineage>
        <taxon>Eukaryota</taxon>
        <taxon>Fungi</taxon>
        <taxon>Dikarya</taxon>
        <taxon>Basidiomycota</taxon>
        <taxon>Ustilaginomycotina</taxon>
        <taxon>Exobasidiomycetes</taxon>
        <taxon>Tilletiales</taxon>
        <taxon>Tilletiaceae</taxon>
        <taxon>Tilletia</taxon>
    </lineage>
</organism>
<evidence type="ECO:0000313" key="4">
    <source>
        <dbReference type="Proteomes" id="UP000836404"/>
    </source>
</evidence>